<protein>
    <submittedName>
        <fullName evidence="1">Uncharacterized protein</fullName>
    </submittedName>
</protein>
<evidence type="ECO:0000313" key="1">
    <source>
        <dbReference type="EMBL" id="WMV47121.1"/>
    </source>
</evidence>
<proteinExistence type="predicted"/>
<evidence type="ECO:0000313" key="2">
    <source>
        <dbReference type="Proteomes" id="UP001234989"/>
    </source>
</evidence>
<name>A0AAF0UKC1_SOLVR</name>
<accession>A0AAF0UKC1</accession>
<keyword evidence="2" id="KW-1185">Reference proteome</keyword>
<dbReference type="AlphaFoldDB" id="A0AAF0UKC1"/>
<dbReference type="Proteomes" id="UP001234989">
    <property type="component" value="Chromosome 9"/>
</dbReference>
<sequence length="35" mass="3913">MLSGFVSWGNFYQTQSLALKLHFILPNSVRSIGSI</sequence>
<gene>
    <name evidence="1" type="ORF">MTR67_040506</name>
</gene>
<dbReference type="EMBL" id="CP133620">
    <property type="protein sequence ID" value="WMV47121.1"/>
    <property type="molecule type" value="Genomic_DNA"/>
</dbReference>
<organism evidence="1 2">
    <name type="scientific">Solanum verrucosum</name>
    <dbReference type="NCBI Taxonomy" id="315347"/>
    <lineage>
        <taxon>Eukaryota</taxon>
        <taxon>Viridiplantae</taxon>
        <taxon>Streptophyta</taxon>
        <taxon>Embryophyta</taxon>
        <taxon>Tracheophyta</taxon>
        <taxon>Spermatophyta</taxon>
        <taxon>Magnoliopsida</taxon>
        <taxon>eudicotyledons</taxon>
        <taxon>Gunneridae</taxon>
        <taxon>Pentapetalae</taxon>
        <taxon>asterids</taxon>
        <taxon>lamiids</taxon>
        <taxon>Solanales</taxon>
        <taxon>Solanaceae</taxon>
        <taxon>Solanoideae</taxon>
        <taxon>Solaneae</taxon>
        <taxon>Solanum</taxon>
    </lineage>
</organism>
<reference evidence="1" key="1">
    <citation type="submission" date="2023-08" db="EMBL/GenBank/DDBJ databases">
        <title>A de novo genome assembly of Solanum verrucosum Schlechtendal, a Mexican diploid species geographically isolated from the other diploid A-genome species in potato relatives.</title>
        <authorList>
            <person name="Hosaka K."/>
        </authorList>
    </citation>
    <scope>NUCLEOTIDE SEQUENCE</scope>
    <source>
        <tissue evidence="1">Young leaves</tissue>
    </source>
</reference>